<dbReference type="Proteomes" id="UP000429229">
    <property type="component" value="Unassembled WGS sequence"/>
</dbReference>
<comment type="caution">
    <text evidence="1">The sequence shown here is derived from an EMBL/GenBank/DDBJ whole genome shotgun (WGS) entry which is preliminary data.</text>
</comment>
<evidence type="ECO:0000313" key="1">
    <source>
        <dbReference type="EMBL" id="MXP09621.1"/>
    </source>
</evidence>
<keyword evidence="2" id="KW-1185">Reference proteome</keyword>
<evidence type="ECO:0000313" key="2">
    <source>
        <dbReference type="Proteomes" id="UP000429229"/>
    </source>
</evidence>
<proteinExistence type="predicted"/>
<organism evidence="1 2">
    <name type="scientific">Alteriqipengyuania halimionae</name>
    <dbReference type="NCBI Taxonomy" id="1926630"/>
    <lineage>
        <taxon>Bacteria</taxon>
        <taxon>Pseudomonadati</taxon>
        <taxon>Pseudomonadota</taxon>
        <taxon>Alphaproteobacteria</taxon>
        <taxon>Sphingomonadales</taxon>
        <taxon>Erythrobacteraceae</taxon>
        <taxon>Alteriqipengyuania</taxon>
    </lineage>
</organism>
<reference evidence="1 2" key="1">
    <citation type="submission" date="2019-12" db="EMBL/GenBank/DDBJ databases">
        <title>Genomic-based taxomic classification of the family Erythrobacteraceae.</title>
        <authorList>
            <person name="Xu L."/>
        </authorList>
    </citation>
    <scope>NUCLEOTIDE SEQUENCE [LARGE SCALE GENOMIC DNA]</scope>
    <source>
        <strain evidence="1 2">LMG 29519</strain>
    </source>
</reference>
<gene>
    <name evidence="1" type="ORF">GRI68_05470</name>
</gene>
<name>A0A6I4U5A6_9SPHN</name>
<sequence length="131" mass="14496">MATFEEETYRIAVMLDAQRAEEVRAEKVIGPLLKEAVALIEDLARGSDYIDVYPMDRSDKTQVIAVNIMGFGVLSITLRANVGGLSLKPETQSPFELGDNSERMVEVDKLDIGWMQMTLASILSSVSKIEN</sequence>
<dbReference type="RefSeq" id="WP_160616300.1">
    <property type="nucleotide sequence ID" value="NZ_WTYR01000001.1"/>
</dbReference>
<dbReference type="EMBL" id="WTYR01000001">
    <property type="protein sequence ID" value="MXP09621.1"/>
    <property type="molecule type" value="Genomic_DNA"/>
</dbReference>
<dbReference type="AlphaFoldDB" id="A0A6I4U5A6"/>
<accession>A0A6I4U5A6</accession>
<protein>
    <submittedName>
        <fullName evidence="1">Uncharacterized protein</fullName>
    </submittedName>
</protein>